<keyword evidence="5 9" id="KW-0378">Hydrolase</keyword>
<keyword evidence="19" id="KW-1185">Reference proteome</keyword>
<keyword evidence="4 9" id="KW-0547">Nucleotide-binding</keyword>
<feature type="active site" evidence="9 11">
    <location>
        <position position="712"/>
    </location>
</feature>
<dbReference type="GO" id="GO:0005524">
    <property type="term" value="F:ATP binding"/>
    <property type="evidence" value="ECO:0007669"/>
    <property type="project" value="UniProtKB-UniRule"/>
</dbReference>
<reference evidence="18 19" key="1">
    <citation type="submission" date="2019-11" db="EMBL/GenBank/DDBJ databases">
        <title>Comparative genomics of hydrocarbon-degrading Desulfosarcina strains.</title>
        <authorList>
            <person name="Watanabe M."/>
            <person name="Kojima H."/>
            <person name="Fukui M."/>
        </authorList>
    </citation>
    <scope>NUCLEOTIDE SEQUENCE [LARGE SCALE GENOMIC DNA]</scope>
    <source>
        <strain evidence="18 19">PP31</strain>
    </source>
</reference>
<dbReference type="InterPro" id="IPR004815">
    <property type="entry name" value="Lon_bac/euk-typ"/>
</dbReference>
<dbReference type="InterPro" id="IPR027417">
    <property type="entry name" value="P-loop_NTPase"/>
</dbReference>
<dbReference type="InterPro" id="IPR015947">
    <property type="entry name" value="PUA-like_sf"/>
</dbReference>
<evidence type="ECO:0000256" key="8">
    <source>
        <dbReference type="ARBA" id="ARBA00023016"/>
    </source>
</evidence>
<dbReference type="PRINTS" id="PR00830">
    <property type="entry name" value="ENDOLAPTASE"/>
</dbReference>
<comment type="subunit">
    <text evidence="9 10">Homohexamer. Organized in a ring with a central cavity.</text>
</comment>
<sequence length="838" mass="92545">MNTDFDEANSKHREPSGASTTEAREVIPILPIRNMVAFPQMSAPFMISFNVASVIDEAMKADGIVGLLTVKDPEVDYPVPGQLYEVGTIAKILHAKKNEEGVMVALLNGISRFKVDTWQADGQLLKASVVQAPEVVESGVAFEALERQLREAVTEVLAMMPNAPKEAAETVARIEDPLQLSYVTAFNMAMKTEARQAVLEADSVSEKFRLLLSHLAREKEVLDIGKKIKSEVQEKMSKSQRDYFLRQQLKAIQEELGENEEPPSESDEYEEKIEQSMMPDEARKEAKRELSRLQHMSPQSAEYPIIKTYLDWLIDLPWEEQSEDHGDIPTARRILDEDHYGLEEVKERLIEYIAVRRLIQDRGTRENRGKTDSAPEARTAMGVILCLVGPPGVGKTSLGRSVARALGREFTRMSLGGVRDEAEIRGHRRTYIGAMPGRIIQSIKRAGTRNPVFMLDEIDKVGQDWRGDPSSALLEVLDPAQNSAFRDHYLDVDFDLSEVIFIATANQMDTIPGPLKDRMEVIQIDGYTDLEKLQIAKGHLIPRQLDAHSLQTDEVTFMDDAVLKIVHDYTREAGVRNLERHIAAICRKGIVSLNEKGWEHVVVTEAMVRDYLKKERFEAERSEAFTTPGIATGLAVTPVGGDILYIEASRMPGKGRLSLTGQLGDVMKESAEIALSYVRTQSASLGIDPEVFEQSDVHLHVPAGALPKDGPSAGVAMVMTLASLFSGKPVRSDVGITGEITLRGRVLPVGGIKMKALAAHRAGLKTVILPKRNESDIEELPDEVRDAMSFVTVDRIDEAIAEAFTNPPAGGMVVDGCEPETDLEIGDAGDVEAVPLTC</sequence>
<feature type="region of interest" description="Disordered" evidence="15">
    <location>
        <begin position="1"/>
        <end position="22"/>
    </location>
</feature>
<dbReference type="GO" id="GO:0005737">
    <property type="term" value="C:cytoplasm"/>
    <property type="evidence" value="ECO:0007669"/>
    <property type="project" value="UniProtKB-SubCell"/>
</dbReference>
<evidence type="ECO:0000256" key="6">
    <source>
        <dbReference type="ARBA" id="ARBA00022825"/>
    </source>
</evidence>
<organism evidence="18 19">
    <name type="scientific">Desulfosarcina widdelii</name>
    <dbReference type="NCBI Taxonomy" id="947919"/>
    <lineage>
        <taxon>Bacteria</taxon>
        <taxon>Pseudomonadati</taxon>
        <taxon>Thermodesulfobacteriota</taxon>
        <taxon>Desulfobacteria</taxon>
        <taxon>Desulfobacterales</taxon>
        <taxon>Desulfosarcinaceae</taxon>
        <taxon>Desulfosarcina</taxon>
    </lineage>
</organism>
<accession>A0A5K7ZJ24</accession>
<dbReference type="GO" id="GO:0016887">
    <property type="term" value="F:ATP hydrolysis activity"/>
    <property type="evidence" value="ECO:0007669"/>
    <property type="project" value="UniProtKB-UniRule"/>
</dbReference>
<feature type="domain" description="Lon N-terminal" evidence="17">
    <location>
        <begin position="27"/>
        <end position="219"/>
    </location>
</feature>
<evidence type="ECO:0000313" key="18">
    <source>
        <dbReference type="EMBL" id="BBO76067.1"/>
    </source>
</evidence>
<evidence type="ECO:0000256" key="5">
    <source>
        <dbReference type="ARBA" id="ARBA00022801"/>
    </source>
</evidence>
<dbReference type="InterPro" id="IPR003593">
    <property type="entry name" value="AAA+_ATPase"/>
</dbReference>
<dbReference type="FunFam" id="1.20.5.5270:FF:000002">
    <property type="entry name" value="Lon protease homolog"/>
    <property type="match status" value="1"/>
</dbReference>
<comment type="subcellular location">
    <subcellularLocation>
        <location evidence="1 9 10">Cytoplasm</location>
    </subcellularLocation>
</comment>
<evidence type="ECO:0000256" key="2">
    <source>
        <dbReference type="ARBA" id="ARBA00022490"/>
    </source>
</evidence>
<evidence type="ECO:0000259" key="16">
    <source>
        <dbReference type="PROSITE" id="PS51786"/>
    </source>
</evidence>
<dbReference type="KEGG" id="dwd:DSCW_34840"/>
<keyword evidence="6 9" id="KW-0720">Serine protease</keyword>
<keyword evidence="3 9" id="KW-0645">Protease</keyword>
<dbReference type="RefSeq" id="WP_155304924.1">
    <property type="nucleotide sequence ID" value="NZ_AP021875.1"/>
</dbReference>
<dbReference type="PROSITE" id="PS51787">
    <property type="entry name" value="LON_N"/>
    <property type="match status" value="1"/>
</dbReference>
<dbReference type="Gene3D" id="1.10.8.60">
    <property type="match status" value="1"/>
</dbReference>
<dbReference type="Gene3D" id="1.20.58.1480">
    <property type="match status" value="1"/>
</dbReference>
<dbReference type="Proteomes" id="UP000427769">
    <property type="component" value="Chromosome"/>
</dbReference>
<dbReference type="Gene3D" id="3.30.230.10">
    <property type="match status" value="1"/>
</dbReference>
<evidence type="ECO:0000256" key="1">
    <source>
        <dbReference type="ARBA" id="ARBA00004496"/>
    </source>
</evidence>
<protein>
    <recommendedName>
        <fullName evidence="9 10">Lon protease</fullName>
        <ecNumber evidence="9 10">3.4.21.53</ecNumber>
    </recommendedName>
    <alternativeName>
        <fullName evidence="9">ATP-dependent protease La</fullName>
    </alternativeName>
</protein>
<gene>
    <name evidence="18" type="primary">lon_2</name>
    <name evidence="9" type="synonym">lon</name>
    <name evidence="18" type="ORF">DSCW_34840</name>
</gene>
<dbReference type="GO" id="GO:0034605">
    <property type="term" value="P:cellular response to heat"/>
    <property type="evidence" value="ECO:0007669"/>
    <property type="project" value="UniProtKB-UniRule"/>
</dbReference>
<dbReference type="InterPro" id="IPR046336">
    <property type="entry name" value="Lon_prtase_N_sf"/>
</dbReference>
<dbReference type="GO" id="GO:0006515">
    <property type="term" value="P:protein quality control for misfolded or incompletely synthesized proteins"/>
    <property type="evidence" value="ECO:0007669"/>
    <property type="project" value="UniProtKB-UniRule"/>
</dbReference>
<name>A0A5K7ZJ24_9BACT</name>
<dbReference type="EC" id="3.4.21.53" evidence="9 10"/>
<evidence type="ECO:0000256" key="12">
    <source>
        <dbReference type="PIRSR" id="PIRSR001174-2"/>
    </source>
</evidence>
<feature type="compositionally biased region" description="Acidic residues" evidence="15">
    <location>
        <begin position="255"/>
        <end position="271"/>
    </location>
</feature>
<comment type="catalytic activity">
    <reaction evidence="9 10 13">
        <text>Hydrolysis of proteins in presence of ATP.</text>
        <dbReference type="EC" id="3.4.21.53"/>
    </reaction>
</comment>
<dbReference type="GO" id="GO:0043565">
    <property type="term" value="F:sequence-specific DNA binding"/>
    <property type="evidence" value="ECO:0007669"/>
    <property type="project" value="UniProtKB-UniRule"/>
</dbReference>
<evidence type="ECO:0000256" key="3">
    <source>
        <dbReference type="ARBA" id="ARBA00022670"/>
    </source>
</evidence>
<dbReference type="InterPro" id="IPR003111">
    <property type="entry name" value="Lon_prtase_N"/>
</dbReference>
<feature type="region of interest" description="Disordered" evidence="15">
    <location>
        <begin position="254"/>
        <end position="290"/>
    </location>
</feature>
<dbReference type="InterPro" id="IPR020568">
    <property type="entry name" value="Ribosomal_Su5_D2-typ_SF"/>
</dbReference>
<dbReference type="PANTHER" id="PTHR10046">
    <property type="entry name" value="ATP DEPENDENT LON PROTEASE FAMILY MEMBER"/>
    <property type="match status" value="1"/>
</dbReference>
<dbReference type="OrthoDB" id="9803599at2"/>
<evidence type="ECO:0000256" key="7">
    <source>
        <dbReference type="ARBA" id="ARBA00022840"/>
    </source>
</evidence>
<comment type="similarity">
    <text evidence="9 10 13 14">Belongs to the peptidase S16 family.</text>
</comment>
<comment type="function">
    <text evidence="9">ATP-dependent serine protease that mediates the selective degradation of mutant and abnormal proteins as well as certain short-lived regulatory proteins. Required for cellular homeostasis and for survival from DNA damage and developmental changes induced by stress. Degrades polypeptides processively to yield small peptide fragments that are 5 to 10 amino acids long. Binds to DNA in a double-stranded, site-specific manner.</text>
</comment>
<dbReference type="SMART" id="SM00382">
    <property type="entry name" value="AAA"/>
    <property type="match status" value="1"/>
</dbReference>
<dbReference type="NCBIfam" id="TIGR00763">
    <property type="entry name" value="lon"/>
    <property type="match status" value="1"/>
</dbReference>
<dbReference type="CDD" id="cd19500">
    <property type="entry name" value="RecA-like_Lon"/>
    <property type="match status" value="1"/>
</dbReference>
<dbReference type="Pfam" id="PF22667">
    <property type="entry name" value="Lon_lid"/>
    <property type="match status" value="1"/>
</dbReference>
<dbReference type="Gene3D" id="2.30.130.40">
    <property type="entry name" value="LON domain-like"/>
    <property type="match status" value="1"/>
</dbReference>
<keyword evidence="7 9" id="KW-0067">ATP-binding</keyword>
<dbReference type="PROSITE" id="PS51786">
    <property type="entry name" value="LON_PROTEOLYTIC"/>
    <property type="match status" value="1"/>
</dbReference>
<feature type="binding site" evidence="9 12">
    <location>
        <begin position="389"/>
        <end position="396"/>
    </location>
    <ligand>
        <name>ATP</name>
        <dbReference type="ChEBI" id="CHEBI:30616"/>
    </ligand>
</feature>
<evidence type="ECO:0000256" key="11">
    <source>
        <dbReference type="PIRSR" id="PIRSR001174-1"/>
    </source>
</evidence>
<dbReference type="InterPro" id="IPR008268">
    <property type="entry name" value="Peptidase_S16_AS"/>
</dbReference>
<dbReference type="InterPro" id="IPR054594">
    <property type="entry name" value="Lon_lid"/>
</dbReference>
<dbReference type="InterPro" id="IPR008269">
    <property type="entry name" value="Lon_proteolytic"/>
</dbReference>
<dbReference type="SUPFAM" id="SSF52540">
    <property type="entry name" value="P-loop containing nucleoside triphosphate hydrolases"/>
    <property type="match status" value="1"/>
</dbReference>
<evidence type="ECO:0000259" key="17">
    <source>
        <dbReference type="PROSITE" id="PS51787"/>
    </source>
</evidence>
<evidence type="ECO:0000313" key="19">
    <source>
        <dbReference type="Proteomes" id="UP000427769"/>
    </source>
</evidence>
<dbReference type="SUPFAM" id="SSF88697">
    <property type="entry name" value="PUA domain-like"/>
    <property type="match status" value="1"/>
</dbReference>
<dbReference type="FunFam" id="3.40.50.300:FF:000382">
    <property type="entry name" value="Lon protease homolog 2, peroxisomal"/>
    <property type="match status" value="1"/>
</dbReference>
<proteinExistence type="evidence at transcript level"/>
<dbReference type="AlphaFoldDB" id="A0A5K7ZJ24"/>
<dbReference type="Pfam" id="PF00004">
    <property type="entry name" value="AAA"/>
    <property type="match status" value="1"/>
</dbReference>
<dbReference type="InterPro" id="IPR014721">
    <property type="entry name" value="Ribsml_uS5_D2-typ_fold_subgr"/>
</dbReference>
<evidence type="ECO:0000256" key="13">
    <source>
        <dbReference type="PROSITE-ProRule" id="PRU01122"/>
    </source>
</evidence>
<dbReference type="Pfam" id="PF02190">
    <property type="entry name" value="LON_substr_bdg"/>
    <property type="match status" value="1"/>
</dbReference>
<dbReference type="EMBL" id="AP021875">
    <property type="protein sequence ID" value="BBO76067.1"/>
    <property type="molecule type" value="Genomic_DNA"/>
</dbReference>
<dbReference type="SUPFAM" id="SSF54211">
    <property type="entry name" value="Ribosomal protein S5 domain 2-like"/>
    <property type="match status" value="1"/>
</dbReference>
<dbReference type="Pfam" id="PF05362">
    <property type="entry name" value="Lon_C"/>
    <property type="match status" value="1"/>
</dbReference>
<evidence type="ECO:0000256" key="9">
    <source>
        <dbReference type="HAMAP-Rule" id="MF_01973"/>
    </source>
</evidence>
<feature type="compositionally biased region" description="Basic and acidic residues" evidence="15">
    <location>
        <begin position="280"/>
        <end position="290"/>
    </location>
</feature>
<dbReference type="HAMAP" id="MF_01973">
    <property type="entry name" value="lon_bact"/>
    <property type="match status" value="1"/>
</dbReference>
<feature type="active site" evidence="9 11">
    <location>
        <position position="755"/>
    </location>
</feature>
<evidence type="ECO:0000256" key="15">
    <source>
        <dbReference type="SAM" id="MobiDB-lite"/>
    </source>
</evidence>
<dbReference type="InterPro" id="IPR027065">
    <property type="entry name" value="Lon_Prtase"/>
</dbReference>
<comment type="induction">
    <text evidence="9">By heat shock.</text>
</comment>
<dbReference type="SMART" id="SM00464">
    <property type="entry name" value="LON"/>
    <property type="match status" value="1"/>
</dbReference>
<dbReference type="InterPro" id="IPR003959">
    <property type="entry name" value="ATPase_AAA_core"/>
</dbReference>
<dbReference type="Gene3D" id="1.20.5.5270">
    <property type="match status" value="1"/>
</dbReference>
<dbReference type="FunFam" id="3.30.230.10:FF:000019">
    <property type="entry name" value="Lon protease homolog 2, peroxisomal"/>
    <property type="match status" value="1"/>
</dbReference>
<dbReference type="GO" id="GO:0004176">
    <property type="term" value="F:ATP-dependent peptidase activity"/>
    <property type="evidence" value="ECO:0007669"/>
    <property type="project" value="UniProtKB-UniRule"/>
</dbReference>
<evidence type="ECO:0000256" key="10">
    <source>
        <dbReference type="PIRNR" id="PIRNR001174"/>
    </source>
</evidence>
<evidence type="ECO:0000256" key="14">
    <source>
        <dbReference type="RuleBase" id="RU000591"/>
    </source>
</evidence>
<dbReference type="GO" id="GO:0004252">
    <property type="term" value="F:serine-type endopeptidase activity"/>
    <property type="evidence" value="ECO:0007669"/>
    <property type="project" value="UniProtKB-UniRule"/>
</dbReference>
<dbReference type="PROSITE" id="PS01046">
    <property type="entry name" value="LON_SER"/>
    <property type="match status" value="1"/>
</dbReference>
<feature type="domain" description="Lon proteolytic" evidence="16">
    <location>
        <begin position="625"/>
        <end position="806"/>
    </location>
</feature>
<dbReference type="Gene3D" id="3.40.50.300">
    <property type="entry name" value="P-loop containing nucleotide triphosphate hydrolases"/>
    <property type="match status" value="1"/>
</dbReference>
<evidence type="ECO:0000256" key="4">
    <source>
        <dbReference type="ARBA" id="ARBA00022741"/>
    </source>
</evidence>
<keyword evidence="8 9" id="KW-0346">Stress response</keyword>
<keyword evidence="2 9" id="KW-0963">Cytoplasm</keyword>
<dbReference type="PIRSF" id="PIRSF001174">
    <property type="entry name" value="Lon_proteas"/>
    <property type="match status" value="1"/>
</dbReference>
<dbReference type="InterPro" id="IPR027543">
    <property type="entry name" value="Lon_bac"/>
</dbReference>